<gene>
    <name evidence="1" type="ORF">F383_15275</name>
</gene>
<evidence type="ECO:0000313" key="1">
    <source>
        <dbReference type="EMBL" id="KHG28663.1"/>
    </source>
</evidence>
<evidence type="ECO:0000313" key="2">
    <source>
        <dbReference type="Proteomes" id="UP000032142"/>
    </source>
</evidence>
<name>A0A0B0PQB7_GOSAR</name>
<sequence>MEQIEDGESCLSKVAVEPI</sequence>
<organism evidence="1 2">
    <name type="scientific">Gossypium arboreum</name>
    <name type="common">Tree cotton</name>
    <name type="synonym">Gossypium nanking</name>
    <dbReference type="NCBI Taxonomy" id="29729"/>
    <lineage>
        <taxon>Eukaryota</taxon>
        <taxon>Viridiplantae</taxon>
        <taxon>Streptophyta</taxon>
        <taxon>Embryophyta</taxon>
        <taxon>Tracheophyta</taxon>
        <taxon>Spermatophyta</taxon>
        <taxon>Magnoliopsida</taxon>
        <taxon>eudicotyledons</taxon>
        <taxon>Gunneridae</taxon>
        <taxon>Pentapetalae</taxon>
        <taxon>rosids</taxon>
        <taxon>malvids</taxon>
        <taxon>Malvales</taxon>
        <taxon>Malvaceae</taxon>
        <taxon>Malvoideae</taxon>
        <taxon>Gossypium</taxon>
    </lineage>
</organism>
<dbReference type="Proteomes" id="UP000032142">
    <property type="component" value="Unassembled WGS sequence"/>
</dbReference>
<accession>A0A0B0PQB7</accession>
<proteinExistence type="predicted"/>
<keyword evidence="2" id="KW-1185">Reference proteome</keyword>
<protein>
    <submittedName>
        <fullName evidence="1">Uncharacterized protein</fullName>
    </submittedName>
</protein>
<reference evidence="2" key="1">
    <citation type="submission" date="2014-09" db="EMBL/GenBank/DDBJ databases">
        <authorList>
            <person name="Mudge J."/>
            <person name="Ramaraj T."/>
            <person name="Lindquist I.E."/>
            <person name="Bharti A.K."/>
            <person name="Sundararajan A."/>
            <person name="Cameron C.T."/>
            <person name="Woodward J.E."/>
            <person name="May G.D."/>
            <person name="Brubaker C."/>
            <person name="Broadhvest J."/>
            <person name="Wilkins T.A."/>
        </authorList>
    </citation>
    <scope>NUCLEOTIDE SEQUENCE</scope>
    <source>
        <strain evidence="2">cv. AKA8401</strain>
    </source>
</reference>
<dbReference type="EMBL" id="KN445943">
    <property type="protein sequence ID" value="KHG28663.1"/>
    <property type="molecule type" value="Genomic_DNA"/>
</dbReference>
<dbReference type="AlphaFoldDB" id="A0A0B0PQB7"/>